<dbReference type="Proteomes" id="UP000002630">
    <property type="component" value="Linkage Group LG21"/>
</dbReference>
<dbReference type="AlphaFoldDB" id="D7FLZ0"/>
<gene>
    <name evidence="2" type="ORF">Esi_0162_0034</name>
</gene>
<dbReference type="OrthoDB" id="5985073at2759"/>
<reference evidence="2 3" key="1">
    <citation type="journal article" date="2010" name="Nature">
        <title>The Ectocarpus genome and the independent evolution of multicellularity in brown algae.</title>
        <authorList>
            <person name="Cock J.M."/>
            <person name="Sterck L."/>
            <person name="Rouze P."/>
            <person name="Scornet D."/>
            <person name="Allen A.E."/>
            <person name="Amoutzias G."/>
            <person name="Anthouard V."/>
            <person name="Artiguenave F."/>
            <person name="Aury J.M."/>
            <person name="Badger J.H."/>
            <person name="Beszteri B."/>
            <person name="Billiau K."/>
            <person name="Bonnet E."/>
            <person name="Bothwell J.H."/>
            <person name="Bowler C."/>
            <person name="Boyen C."/>
            <person name="Brownlee C."/>
            <person name="Carrano C.J."/>
            <person name="Charrier B."/>
            <person name="Cho G.Y."/>
            <person name="Coelho S.M."/>
            <person name="Collen J."/>
            <person name="Corre E."/>
            <person name="Da Silva C."/>
            <person name="Delage L."/>
            <person name="Delaroque N."/>
            <person name="Dittami S.M."/>
            <person name="Doulbeau S."/>
            <person name="Elias M."/>
            <person name="Farnham G."/>
            <person name="Gachon C.M."/>
            <person name="Gschloessl B."/>
            <person name="Heesch S."/>
            <person name="Jabbari K."/>
            <person name="Jubin C."/>
            <person name="Kawai H."/>
            <person name="Kimura K."/>
            <person name="Kloareg B."/>
            <person name="Kupper F.C."/>
            <person name="Lang D."/>
            <person name="Le Bail A."/>
            <person name="Leblanc C."/>
            <person name="Lerouge P."/>
            <person name="Lohr M."/>
            <person name="Lopez P.J."/>
            <person name="Martens C."/>
            <person name="Maumus F."/>
            <person name="Michel G."/>
            <person name="Miranda-Saavedra D."/>
            <person name="Morales J."/>
            <person name="Moreau H."/>
            <person name="Motomura T."/>
            <person name="Nagasato C."/>
            <person name="Napoli C.A."/>
            <person name="Nelson D.R."/>
            <person name="Nyvall-Collen P."/>
            <person name="Peters A.F."/>
            <person name="Pommier C."/>
            <person name="Potin P."/>
            <person name="Poulain J."/>
            <person name="Quesneville H."/>
            <person name="Read B."/>
            <person name="Rensing S.A."/>
            <person name="Ritter A."/>
            <person name="Rousvoal S."/>
            <person name="Samanta M."/>
            <person name="Samson G."/>
            <person name="Schroeder D.C."/>
            <person name="Segurens B."/>
            <person name="Strittmatter M."/>
            <person name="Tonon T."/>
            <person name="Tregear J.W."/>
            <person name="Valentin K."/>
            <person name="von Dassow P."/>
            <person name="Yamagishi T."/>
            <person name="Van de Peer Y."/>
            <person name="Wincker P."/>
        </authorList>
    </citation>
    <scope>NUCLEOTIDE SEQUENCE [LARGE SCALE GENOMIC DNA]</scope>
    <source>
        <strain evidence="3">Ec32 / CCAP1310/4</strain>
    </source>
</reference>
<organism evidence="2 3">
    <name type="scientific">Ectocarpus siliculosus</name>
    <name type="common">Brown alga</name>
    <name type="synonym">Conferva siliculosa</name>
    <dbReference type="NCBI Taxonomy" id="2880"/>
    <lineage>
        <taxon>Eukaryota</taxon>
        <taxon>Sar</taxon>
        <taxon>Stramenopiles</taxon>
        <taxon>Ochrophyta</taxon>
        <taxon>PX clade</taxon>
        <taxon>Phaeophyceae</taxon>
        <taxon>Ectocarpales</taxon>
        <taxon>Ectocarpaceae</taxon>
        <taxon>Ectocarpus</taxon>
    </lineage>
</organism>
<dbReference type="EMBL" id="FN648158">
    <property type="protein sequence ID" value="CBJ29815.1"/>
    <property type="molecule type" value="Genomic_DNA"/>
</dbReference>
<feature type="domain" description="WSC" evidence="1">
    <location>
        <begin position="110"/>
        <end position="187"/>
    </location>
</feature>
<dbReference type="InterPro" id="IPR002889">
    <property type="entry name" value="WSC_carb-bd"/>
</dbReference>
<sequence length="212" mass="23806">MIYYHPECLNMHPLTRALDDGDASPIDPDYSGRYYVDPPCRLNDTDQNFNKGNMPSGDGYDPYSIKMRYLLPDIECSHCVRRVHYHIEITSEETQTEDDDDDGPSSFIDHGCFADTRTGRIMEWMSLSDEQKHAMTGEMCIIEGGYRYSGTQYGYQCFCGGEDTDHLKHRESVDCDFTCAGDENKYAAGRGACPCVKCCEAESAAGFGWLGA</sequence>
<keyword evidence="3" id="KW-1185">Reference proteome</keyword>
<dbReference type="Pfam" id="PF01822">
    <property type="entry name" value="WSC"/>
    <property type="match status" value="1"/>
</dbReference>
<evidence type="ECO:0000313" key="2">
    <source>
        <dbReference type="EMBL" id="CBJ29815.1"/>
    </source>
</evidence>
<evidence type="ECO:0000313" key="3">
    <source>
        <dbReference type="Proteomes" id="UP000002630"/>
    </source>
</evidence>
<protein>
    <submittedName>
        <fullName evidence="2">EsV-1-166</fullName>
    </submittedName>
</protein>
<dbReference type="InParanoid" id="D7FLZ0"/>
<proteinExistence type="predicted"/>
<name>D7FLZ0_ECTSI</name>
<accession>D7FLZ0</accession>
<dbReference type="EMBL" id="FN649746">
    <property type="protein sequence ID" value="CBJ29815.1"/>
    <property type="molecule type" value="Genomic_DNA"/>
</dbReference>
<evidence type="ECO:0000259" key="1">
    <source>
        <dbReference type="Pfam" id="PF01822"/>
    </source>
</evidence>